<dbReference type="GO" id="GO:0003723">
    <property type="term" value="F:RNA binding"/>
    <property type="evidence" value="ECO:0007669"/>
    <property type="project" value="InterPro"/>
</dbReference>
<keyword evidence="1" id="KW-0696">RNA-directed RNA polymerase</keyword>
<dbReference type="InterPro" id="IPR000605">
    <property type="entry name" value="Helicase_SF3_ssDNA/RNA_vir"/>
</dbReference>
<keyword evidence="9" id="KW-0693">Viral RNA replication</keyword>
<dbReference type="GO" id="GO:0005524">
    <property type="term" value="F:ATP binding"/>
    <property type="evidence" value="ECO:0007669"/>
    <property type="project" value="UniProtKB-KW"/>
</dbReference>
<evidence type="ECO:0000259" key="14">
    <source>
        <dbReference type="PROSITE" id="PS51874"/>
    </source>
</evidence>
<evidence type="ECO:0000256" key="11">
    <source>
        <dbReference type="SAM" id="Phobius"/>
    </source>
</evidence>
<keyword evidence="2" id="KW-0645">Protease</keyword>
<evidence type="ECO:0000259" key="13">
    <source>
        <dbReference type="PROSITE" id="PS51218"/>
    </source>
</evidence>
<keyword evidence="5" id="KW-0547">Nucleotide-binding</keyword>
<dbReference type="InterPro" id="IPR044067">
    <property type="entry name" value="PCV_3C_PRO"/>
</dbReference>
<feature type="coiled-coil region" evidence="10">
    <location>
        <begin position="965"/>
        <end position="992"/>
    </location>
</feature>
<proteinExistence type="predicted"/>
<evidence type="ECO:0000256" key="9">
    <source>
        <dbReference type="ARBA" id="ARBA00022953"/>
    </source>
</evidence>
<dbReference type="PROSITE" id="PS51874">
    <property type="entry name" value="PCV_3C_PRO"/>
    <property type="match status" value="1"/>
</dbReference>
<evidence type="ECO:0000256" key="10">
    <source>
        <dbReference type="SAM" id="Coils"/>
    </source>
</evidence>
<dbReference type="Gene3D" id="3.40.50.300">
    <property type="entry name" value="P-loop containing nucleotide triphosphate hydrolases"/>
    <property type="match status" value="1"/>
</dbReference>
<dbReference type="CDD" id="cd23169">
    <property type="entry name" value="ps-ssRNAv-Picornavirales"/>
    <property type="match status" value="1"/>
</dbReference>
<evidence type="ECO:0000256" key="6">
    <source>
        <dbReference type="ARBA" id="ARBA00022801"/>
    </source>
</evidence>
<feature type="domain" description="RdRp catalytic" evidence="12">
    <location>
        <begin position="2085"/>
        <end position="2224"/>
    </location>
</feature>
<dbReference type="Pfam" id="PF12381">
    <property type="entry name" value="Peptidase_C3G"/>
    <property type="match status" value="1"/>
</dbReference>
<keyword evidence="11" id="KW-0472">Membrane</keyword>
<dbReference type="InterPro" id="IPR043504">
    <property type="entry name" value="Peptidase_S1_PA_chymotrypsin"/>
</dbReference>
<protein>
    <submittedName>
        <fullName evidence="15">Polyprotein</fullName>
    </submittedName>
</protein>
<dbReference type="InterPro" id="IPR014759">
    <property type="entry name" value="Helicase_SF3_ssRNA_vir"/>
</dbReference>
<keyword evidence="11" id="KW-0812">Transmembrane</keyword>
<dbReference type="GO" id="GO:0039694">
    <property type="term" value="P:viral RNA genome replication"/>
    <property type="evidence" value="ECO:0007669"/>
    <property type="project" value="InterPro"/>
</dbReference>
<dbReference type="Pfam" id="PF00910">
    <property type="entry name" value="RNA_helicase"/>
    <property type="match status" value="1"/>
</dbReference>
<feature type="domain" description="SF3 helicase" evidence="13">
    <location>
        <begin position="579"/>
        <end position="754"/>
    </location>
</feature>
<dbReference type="Gene3D" id="1.20.960.20">
    <property type="match status" value="1"/>
</dbReference>
<keyword evidence="8" id="KW-0067">ATP-binding</keyword>
<dbReference type="GO" id="GO:0003968">
    <property type="term" value="F:RNA-directed RNA polymerase activity"/>
    <property type="evidence" value="ECO:0007669"/>
    <property type="project" value="UniProtKB-KW"/>
</dbReference>
<sequence>MQTQYIQFKQQLIQTRNKTKYNKYIKEKEIMEFEGTKYLVTPKYSNILNQPEKAYSPDWTKCATADLAILENKLKELGIVTPENEQYFNNWTKPLQIPPYFITYVYNDAQHSPLNKFSDDIGRDNLLHFLQTHQARRNFFRQHTYFHFSHDLFKVIFPLGCSANTNSRTIKQCPYSCRWFYQNCEWHENYIDEALMEERRNFKMMFRDEWRNPDFWHSLIMDTAVDYNIQNASTYTELVSKTREFLRKYEEKYPILEDVWREFRNLNMKAQAGLSFGIGTCIHCKLEFTEESDLMSHIKENHPETLLGRAANWLTYARDILTQQMETLMNVVSSANGMIPDWIKEHRTTIINIILSVVILCKASNWESAVAAIGIITNEIISKFSAVREAVENHLAPALKKVMSRFHAKAEAAPSAKADDIAANEQLLESVFGLFRDVLFRIGKVDAGLIKARVERIKIYAQVMNLFKDVSSFFLYFFQQLWKWIQIYFLGATEEELKEASKIVDSKDVEKWISDINNFEMKRTESGLTTGVPTLMSDKEAQKTVIELKQKGEKFISKLALNGLQKDAELSRLLHEYYKKVQSWYKIFESSLGDFASKHEPFVIYFHGDPGVGKTYIVKYVVQLLCAVSGKEFSEGKDIFSKSRDSQYFDGYIGQFCFLLDDFMQLCSEEGNLTELGFLIDAGSRTAQHLNMAELEKKSSTYFTSPLVILTSNTSLNPAQFNGKINSYAALSRRVDLKVEIRKRKGWNPNRHLTFDPSGLFFHCQKFNLDVDNPQGGEWRDFLNPMDWDMFSEMVALMFMHKQRNQDKLDQIQPLKAGVPERIRQLADTYINPLENQYEAAARYFQRNAIEDKCTEWAVYGENTRYSRTMATYTKTRSRAGSDSSTVLTKFTGGDNGPVDGVVIRRVTSMDAVCNSTTFAETTNTYKMDSIATPELEAQIPLDTSAVLDKVIEQQKESMTVAIEMVDKVLEASKLEEKYQEAEKRNDVIHMTLADAYASSEENEDKDGKYAFVNQVTGKVEESSEYLSEPEPGIVEEVPYIPPVPDPKKAEQKAQAKVNVECKCTLQNLAIGHATKEGNNCLFDSLRQLVKKEFTPAQLRSSLHARYQVLNQSCDKPGSEEKNPFKPNLLIWTDAFPFIADSLQVGICLHYKNDGKMCYEQYTPETTMSYPVAHIYHEGQHYSPMFVKTGPKMDDYVPATSIQKDPKEQMISCPAAQCYESFWGLNGPKELYRHFLDECRKDEDTSIRHQAATSVLETMIRQTPFKHVRLGKKELEGIQYIQKQQTSYAPLHSPIALHEAIVMNRWDIAEVINDYYYKYDYVSMMYSAVQTPKRWASSSYNSVCGWCTNIVNKIWKPLADVTTVLAKAKAYFQQLLEKIKKWSIIGLLTLIGAGTIYAVGSKYMSKAKKFVKSGEEQKARQLEEKYKNEAENLEEIAQEEGYGLSDKSATVAKRKKKMIVETDYIPEITYSAWRDIFVMDVSYRLKRVDRNKAEIKILNENEGNNIKYTFMNRITGESEEKTFAKKKATELTEWLSDKFAAVAEEKRKQFEGATVTEGCRMDLVSELVLNLPVTEAAQDPSMMDVAMGLLPNIFVITNAHIGLTVRGFFIQNCIGAFPAHLLERRTLEEGVNVMIATSTIKNTSFKLTTANAMLVEDKDLVIANFSKLEGIKNAPSILRKFVKKEDEIAMTPGYAVVGHLGAGNVARHLFFKPLRSLEPVSRAAYTDTNSEDTIQIVSALQYYGTTGPGDCGSLIVREDKSNARKILGFHVAGNVGGGTASALTQEMLEQYLNEFNQNRAQAAYDLGFCKCENADEFFDCVSQVPNDDDNGEEFHDLPYVEYISDVKSNAVPFLPTKTKLMPSPLFNEVIETQSEPAPLRPFKTEDGEIDSYKIALSKLQSPQITFDPDLVDLVAERMCVDYGRQGLLIPYKAGSRGKLNMKEMIKGIEGDEWIRPLNMHTSPGYPYSMAGGKALYVDFDEAKLKEPLQSAYERRKESAKKMIPLPAITIDTMKDERLPIEKTRKGKVRIFNPLPVDHTLIIREYFTRFNAQMMAKHVNGEVSVGINPHGEAWEALYRRMKSRGSKWLAGDYSAWDKRAPVQIAMAGLKIVEAYYRQFADYSEEDAKVRKLLMMQAFTAVHMSVRGKRGFLYRVHQCMPSGIAITAVYNSIINALLFRVIFAELAMEQGWSRVKAINAYKEHVTFVAYGDDHIARVSEVVENWFNMLSISRKMKEHGIVYTSATKNEVEEPFVPDEELQYLKRNFVKNGNRIDAPMKLSSILDILNWVQAGSETEARDASASAVRSVLIELSHHKQEVFTKWYKIILKACVKHGVDCDITTYDEVLQRRLSIKASEVEDEWY</sequence>
<dbReference type="GO" id="GO:0006351">
    <property type="term" value="P:DNA-templated transcription"/>
    <property type="evidence" value="ECO:0007669"/>
    <property type="project" value="InterPro"/>
</dbReference>
<evidence type="ECO:0000256" key="8">
    <source>
        <dbReference type="ARBA" id="ARBA00022840"/>
    </source>
</evidence>
<dbReference type="InterPro" id="IPR001205">
    <property type="entry name" value="RNA-dir_pol_C"/>
</dbReference>
<evidence type="ECO:0000256" key="5">
    <source>
        <dbReference type="ARBA" id="ARBA00022741"/>
    </source>
</evidence>
<dbReference type="InterPro" id="IPR007094">
    <property type="entry name" value="RNA-dir_pol_PSvirus"/>
</dbReference>
<dbReference type="EMBL" id="PP272761">
    <property type="protein sequence ID" value="WZI33516.1"/>
    <property type="molecule type" value="Genomic_RNA"/>
</dbReference>
<feature type="coiled-coil region" evidence="10">
    <location>
        <begin position="1412"/>
        <end position="1439"/>
    </location>
</feature>
<keyword evidence="11" id="KW-1133">Transmembrane helix</keyword>
<evidence type="ECO:0000313" key="15">
    <source>
        <dbReference type="EMBL" id="WZI33516.1"/>
    </source>
</evidence>
<keyword evidence="6" id="KW-0378">Hydrolase</keyword>
<dbReference type="Gene3D" id="3.30.70.270">
    <property type="match status" value="1"/>
</dbReference>
<dbReference type="Gene3D" id="2.40.10.10">
    <property type="entry name" value="Trypsin-like serine proteases"/>
    <property type="match status" value="1"/>
</dbReference>
<accession>A0AB38ZKA5</accession>
<reference evidence="15" key="1">
    <citation type="journal article" date="2024" name="NPJ Biofilms Microbiomes">
        <title>Decoding the RNA viromes in shrew lungs along the eastern coast of China.</title>
        <authorList>
            <person name="Zhang J.T."/>
            <person name="Hu Z.Y."/>
            <person name="Tang F."/>
            <person name="Liu Y.T."/>
            <person name="Tan W.L."/>
            <person name="Ma X.F."/>
            <person name="Zhang Y.F."/>
            <person name="Si G.Q."/>
            <person name="Zhang L."/>
            <person name="Zhang M.Q."/>
            <person name="Peng C."/>
            <person name="Fu B.K."/>
            <person name="Fang L.Q."/>
            <person name="Zhang X.A."/>
            <person name="Liu W."/>
        </authorList>
    </citation>
    <scope>NUCLEOTIDE SEQUENCE</scope>
    <source>
        <strain evidence="15">Picorna_6</strain>
    </source>
</reference>
<keyword evidence="10" id="KW-0175">Coiled coil</keyword>
<dbReference type="InterPro" id="IPR009003">
    <property type="entry name" value="Peptidase_S1_PA"/>
</dbReference>
<dbReference type="Pfam" id="PF00680">
    <property type="entry name" value="RdRP_1"/>
    <property type="match status" value="1"/>
</dbReference>
<dbReference type="GO" id="GO:0004197">
    <property type="term" value="F:cysteine-type endopeptidase activity"/>
    <property type="evidence" value="ECO:0007669"/>
    <property type="project" value="InterPro"/>
</dbReference>
<evidence type="ECO:0000256" key="1">
    <source>
        <dbReference type="ARBA" id="ARBA00022484"/>
    </source>
</evidence>
<keyword evidence="7" id="KW-0788">Thiol protease</keyword>
<evidence type="ECO:0000256" key="7">
    <source>
        <dbReference type="ARBA" id="ARBA00022807"/>
    </source>
</evidence>
<reference evidence="15" key="2">
    <citation type="submission" date="2024-01" db="EMBL/GenBank/DDBJ databases">
        <authorList>
            <person name="Zhang X.-A."/>
            <person name="Zhang J.-T."/>
            <person name="Hu Z.-Y."/>
            <person name="Liu W."/>
        </authorList>
    </citation>
    <scope>NUCLEOTIDE SEQUENCE</scope>
    <source>
        <strain evidence="15">Picorna_6</strain>
    </source>
</reference>
<feature type="transmembrane region" description="Helical" evidence="11">
    <location>
        <begin position="1382"/>
        <end position="1400"/>
    </location>
</feature>
<dbReference type="SUPFAM" id="SSF56672">
    <property type="entry name" value="DNA/RNA polymerases"/>
    <property type="match status" value="1"/>
</dbReference>
<evidence type="ECO:0000256" key="2">
    <source>
        <dbReference type="ARBA" id="ARBA00022670"/>
    </source>
</evidence>
<dbReference type="SUPFAM" id="SSF50494">
    <property type="entry name" value="Trypsin-like serine proteases"/>
    <property type="match status" value="1"/>
</dbReference>
<dbReference type="InterPro" id="IPR043128">
    <property type="entry name" value="Rev_trsase/Diguanyl_cyclase"/>
</dbReference>
<keyword evidence="3" id="KW-0808">Transferase</keyword>
<dbReference type="InterPro" id="IPR027417">
    <property type="entry name" value="P-loop_NTPase"/>
</dbReference>
<dbReference type="InterPro" id="IPR013087">
    <property type="entry name" value="Znf_C2H2_type"/>
</dbReference>
<dbReference type="GO" id="GO:0003724">
    <property type="term" value="F:RNA helicase activity"/>
    <property type="evidence" value="ECO:0007669"/>
    <property type="project" value="InterPro"/>
</dbReference>
<evidence type="ECO:0000256" key="4">
    <source>
        <dbReference type="ARBA" id="ARBA00022695"/>
    </source>
</evidence>
<dbReference type="GO" id="GO:0006508">
    <property type="term" value="P:proteolysis"/>
    <property type="evidence" value="ECO:0007669"/>
    <property type="project" value="UniProtKB-KW"/>
</dbReference>
<organism evidence="15">
    <name type="scientific">Suncus murinus associated picornavirus 3</name>
    <dbReference type="NCBI Taxonomy" id="3139570"/>
    <lineage>
        <taxon>Viruses</taxon>
        <taxon>Riboviria</taxon>
        <taxon>Orthornavirae</taxon>
        <taxon>Pisuviricota</taxon>
        <taxon>Pisoniviricetes</taxon>
        <taxon>Picornavirales</taxon>
    </lineage>
</organism>
<name>A0AB38ZKA5_9VIRU</name>
<dbReference type="PROSITE" id="PS00028">
    <property type="entry name" value="ZINC_FINGER_C2H2_1"/>
    <property type="match status" value="1"/>
</dbReference>
<feature type="domain" description="Peptidase C3" evidence="14">
    <location>
        <begin position="1575"/>
        <end position="1788"/>
    </location>
</feature>
<evidence type="ECO:0000256" key="3">
    <source>
        <dbReference type="ARBA" id="ARBA00022679"/>
    </source>
</evidence>
<dbReference type="InterPro" id="IPR024387">
    <property type="entry name" value="Pept_C3G_Picornavir"/>
</dbReference>
<dbReference type="PROSITE" id="PS51218">
    <property type="entry name" value="SF3_HELICASE_2"/>
    <property type="match status" value="1"/>
</dbReference>
<keyword evidence="4" id="KW-0548">Nucleotidyltransferase</keyword>
<dbReference type="SUPFAM" id="SSF52540">
    <property type="entry name" value="P-loop containing nucleoside triphosphate hydrolases"/>
    <property type="match status" value="1"/>
</dbReference>
<dbReference type="InterPro" id="IPR043502">
    <property type="entry name" value="DNA/RNA_pol_sf"/>
</dbReference>
<evidence type="ECO:0000259" key="12">
    <source>
        <dbReference type="PROSITE" id="PS50507"/>
    </source>
</evidence>
<dbReference type="PROSITE" id="PS50507">
    <property type="entry name" value="RDRP_SSRNA_POS"/>
    <property type="match status" value="1"/>
</dbReference>